<proteinExistence type="predicted"/>
<organism evidence="2 3">
    <name type="scientific">Nitrosomonas communis</name>
    <dbReference type="NCBI Taxonomy" id="44574"/>
    <lineage>
        <taxon>Bacteria</taxon>
        <taxon>Pseudomonadati</taxon>
        <taxon>Pseudomonadota</taxon>
        <taxon>Betaproteobacteria</taxon>
        <taxon>Nitrosomonadales</taxon>
        <taxon>Nitrosomonadaceae</taxon>
        <taxon>Nitrosomonas</taxon>
    </lineage>
</organism>
<keyword evidence="1" id="KW-1133">Transmembrane helix</keyword>
<evidence type="ECO:0000313" key="2">
    <source>
        <dbReference type="EMBL" id="SFN08167.1"/>
    </source>
</evidence>
<dbReference type="OrthoDB" id="8550045at2"/>
<keyword evidence="3" id="KW-1185">Reference proteome</keyword>
<dbReference type="RefSeq" id="WP_074907120.1">
    <property type="nucleotide sequence ID" value="NZ_FOUB01000098.1"/>
</dbReference>
<feature type="transmembrane region" description="Helical" evidence="1">
    <location>
        <begin position="51"/>
        <end position="71"/>
    </location>
</feature>
<protein>
    <recommendedName>
        <fullName evidence="4">Phage holin family protein</fullName>
    </recommendedName>
</protein>
<sequence>MEHAKIWQDLIRLALIISLLILAMMAVVVGMVFVFFGLYVALTETLKPWEAGIIVGVGMVFFATILILIFARQGRVVSPKGNSVSEQITNHSNTQLRQIVGNTITQSNIKSSDIVLAALLGGIVLGASPRLRRQMLATLPYLIKFAGKKFWS</sequence>
<dbReference type="EMBL" id="FOUB01000098">
    <property type="protein sequence ID" value="SFN08167.1"/>
    <property type="molecule type" value="Genomic_DNA"/>
</dbReference>
<evidence type="ECO:0000256" key="1">
    <source>
        <dbReference type="SAM" id="Phobius"/>
    </source>
</evidence>
<dbReference type="Proteomes" id="UP000183287">
    <property type="component" value="Unassembled WGS sequence"/>
</dbReference>
<dbReference type="AlphaFoldDB" id="A0A1I4W452"/>
<name>A0A1I4W452_9PROT</name>
<keyword evidence="1" id="KW-0472">Membrane</keyword>
<evidence type="ECO:0000313" key="3">
    <source>
        <dbReference type="Proteomes" id="UP000183287"/>
    </source>
</evidence>
<feature type="transmembrane region" description="Helical" evidence="1">
    <location>
        <begin position="12"/>
        <end position="39"/>
    </location>
</feature>
<accession>A0A1I4W452</accession>
<gene>
    <name evidence="2" type="ORF">SAMN05421863_10986</name>
</gene>
<evidence type="ECO:0008006" key="4">
    <source>
        <dbReference type="Google" id="ProtNLM"/>
    </source>
</evidence>
<reference evidence="3" key="1">
    <citation type="submission" date="2016-10" db="EMBL/GenBank/DDBJ databases">
        <authorList>
            <person name="Varghese N."/>
            <person name="Submissions S."/>
        </authorList>
    </citation>
    <scope>NUCLEOTIDE SEQUENCE [LARGE SCALE GENOMIC DNA]</scope>
    <source>
        <strain evidence="3">Nm44</strain>
    </source>
</reference>
<keyword evidence="1" id="KW-0812">Transmembrane</keyword>